<dbReference type="Pfam" id="PF06750">
    <property type="entry name" value="A24_N_bact"/>
    <property type="match status" value="1"/>
</dbReference>
<sequence>VHTFVEFLQTHPNFYLSLIFLVGLVVGSFLNVVIIRLPKMIERNWQKECCDLLEINNPKLSKKEIFNLVNPPSHCPFCKHKIKIIENIPLLSYLFLKRRCSNCNKKISPRYPIIELISALSICIVAHFFGVSLQAFFAIFLTWALIVLSVIDFDTRYLPDDITLPFLWLGILINLFNIFTDINSSILGAIFGYGILWTVYAIFKLITGKVAMGHGDFKLLAVFGAWFGWQNLLPIIIISSLIGIVVAISLIINKSYDRHKGIPFGPYLAFAGWLSMILGPYIISAYLNAVI</sequence>
<evidence type="ECO:0000256" key="13">
    <source>
        <dbReference type="ARBA" id="ARBA00023268"/>
    </source>
</evidence>
<dbReference type="GO" id="GO:0032259">
    <property type="term" value="P:methylation"/>
    <property type="evidence" value="ECO:0007669"/>
    <property type="project" value="UniProtKB-KW"/>
</dbReference>
<feature type="transmembrane region" description="Helical" evidence="14">
    <location>
        <begin position="235"/>
        <end position="252"/>
    </location>
</feature>
<evidence type="ECO:0000259" key="15">
    <source>
        <dbReference type="Pfam" id="PF01478"/>
    </source>
</evidence>
<keyword evidence="13" id="KW-0511">Multifunctional enzyme</keyword>
<accession>A0A382CGH6</accession>
<proteinExistence type="inferred from homology"/>
<dbReference type="GO" id="GO:0004190">
    <property type="term" value="F:aspartic-type endopeptidase activity"/>
    <property type="evidence" value="ECO:0007669"/>
    <property type="project" value="InterPro"/>
</dbReference>
<dbReference type="Gene3D" id="1.20.120.1220">
    <property type="match status" value="1"/>
</dbReference>
<evidence type="ECO:0000256" key="7">
    <source>
        <dbReference type="ARBA" id="ARBA00022679"/>
    </source>
</evidence>
<dbReference type="Pfam" id="PF01478">
    <property type="entry name" value="Peptidase_A24"/>
    <property type="match status" value="1"/>
</dbReference>
<dbReference type="EMBL" id="UINC01034405">
    <property type="protein sequence ID" value="SVB25196.1"/>
    <property type="molecule type" value="Genomic_DNA"/>
</dbReference>
<feature type="transmembrane region" description="Helical" evidence="14">
    <location>
        <begin position="185"/>
        <end position="203"/>
    </location>
</feature>
<dbReference type="InterPro" id="IPR014032">
    <property type="entry name" value="Peptidase_A24A_bac"/>
</dbReference>
<evidence type="ECO:0000256" key="14">
    <source>
        <dbReference type="SAM" id="Phobius"/>
    </source>
</evidence>
<protein>
    <recommendedName>
        <fullName evidence="18">Prepilin peptidase</fullName>
    </recommendedName>
</protein>
<evidence type="ECO:0000256" key="3">
    <source>
        <dbReference type="ARBA" id="ARBA00022475"/>
    </source>
</evidence>
<dbReference type="PANTHER" id="PTHR30487">
    <property type="entry name" value="TYPE 4 PREPILIN-LIKE PROTEINS LEADER PEPTIDE-PROCESSING ENZYME"/>
    <property type="match status" value="1"/>
</dbReference>
<feature type="transmembrane region" description="Helical" evidence="14">
    <location>
        <begin position="264"/>
        <end position="287"/>
    </location>
</feature>
<feature type="transmembrane region" description="Helical" evidence="14">
    <location>
        <begin position="135"/>
        <end position="153"/>
    </location>
</feature>
<dbReference type="GO" id="GO:0006465">
    <property type="term" value="P:signal peptide processing"/>
    <property type="evidence" value="ECO:0007669"/>
    <property type="project" value="TreeGrafter"/>
</dbReference>
<feature type="domain" description="Prepilin type IV endopeptidase peptidase" evidence="15">
    <location>
        <begin position="139"/>
        <end position="248"/>
    </location>
</feature>
<dbReference type="PANTHER" id="PTHR30487:SF0">
    <property type="entry name" value="PREPILIN LEADER PEPTIDASE_N-METHYLTRANSFERASE-RELATED"/>
    <property type="match status" value="1"/>
</dbReference>
<evidence type="ECO:0000256" key="8">
    <source>
        <dbReference type="ARBA" id="ARBA00022691"/>
    </source>
</evidence>
<keyword evidence="3" id="KW-1003">Cell membrane</keyword>
<feature type="transmembrane region" description="Helical" evidence="14">
    <location>
        <begin position="162"/>
        <end position="179"/>
    </location>
</feature>
<dbReference type="AlphaFoldDB" id="A0A382CGH6"/>
<keyword evidence="8" id="KW-0949">S-adenosyl-L-methionine</keyword>
<evidence type="ECO:0000256" key="6">
    <source>
        <dbReference type="ARBA" id="ARBA00022670"/>
    </source>
</evidence>
<evidence type="ECO:0000313" key="17">
    <source>
        <dbReference type="EMBL" id="SVB25196.1"/>
    </source>
</evidence>
<dbReference type="PRINTS" id="PR00864">
    <property type="entry name" value="PREPILNPTASE"/>
</dbReference>
<feature type="domain" description="Prepilin peptidase A24 N-terminal" evidence="16">
    <location>
        <begin position="21"/>
        <end position="127"/>
    </location>
</feature>
<keyword evidence="12 14" id="KW-0472">Membrane</keyword>
<keyword evidence="5" id="KW-0489">Methyltransferase</keyword>
<evidence type="ECO:0000256" key="9">
    <source>
        <dbReference type="ARBA" id="ARBA00022692"/>
    </source>
</evidence>
<dbReference type="InterPro" id="IPR010627">
    <property type="entry name" value="Prepilin_pept_A24_N"/>
</dbReference>
<evidence type="ECO:0000256" key="5">
    <source>
        <dbReference type="ARBA" id="ARBA00022603"/>
    </source>
</evidence>
<keyword evidence="6" id="KW-0645">Protease</keyword>
<gene>
    <name evidence="17" type="ORF">METZ01_LOCUS178050</name>
</gene>
<keyword evidence="10" id="KW-0378">Hydrolase</keyword>
<evidence type="ECO:0000256" key="1">
    <source>
        <dbReference type="ARBA" id="ARBA00004429"/>
    </source>
</evidence>
<organism evidence="17">
    <name type="scientific">marine metagenome</name>
    <dbReference type="NCBI Taxonomy" id="408172"/>
    <lineage>
        <taxon>unclassified sequences</taxon>
        <taxon>metagenomes</taxon>
        <taxon>ecological metagenomes</taxon>
    </lineage>
</organism>
<evidence type="ECO:0000256" key="11">
    <source>
        <dbReference type="ARBA" id="ARBA00022989"/>
    </source>
</evidence>
<feature type="transmembrane region" description="Helical" evidence="14">
    <location>
        <begin position="14"/>
        <end position="37"/>
    </location>
</feature>
<feature type="non-terminal residue" evidence="17">
    <location>
        <position position="1"/>
    </location>
</feature>
<dbReference type="InterPro" id="IPR000045">
    <property type="entry name" value="Prepilin_IV_endopep_pep"/>
</dbReference>
<dbReference type="GO" id="GO:0005886">
    <property type="term" value="C:plasma membrane"/>
    <property type="evidence" value="ECO:0007669"/>
    <property type="project" value="UniProtKB-SubCell"/>
</dbReference>
<reference evidence="17" key="1">
    <citation type="submission" date="2018-05" db="EMBL/GenBank/DDBJ databases">
        <authorList>
            <person name="Lanie J.A."/>
            <person name="Ng W.-L."/>
            <person name="Kazmierczak K.M."/>
            <person name="Andrzejewski T.M."/>
            <person name="Davidsen T.M."/>
            <person name="Wayne K.J."/>
            <person name="Tettelin H."/>
            <person name="Glass J.I."/>
            <person name="Rusch D."/>
            <person name="Podicherti R."/>
            <person name="Tsui H.-C.T."/>
            <person name="Winkler M.E."/>
        </authorList>
    </citation>
    <scope>NUCLEOTIDE SEQUENCE</scope>
</reference>
<comment type="subcellular location">
    <subcellularLocation>
        <location evidence="1">Cell inner membrane</location>
        <topology evidence="1">Multi-pass membrane protein</topology>
    </subcellularLocation>
</comment>
<keyword evidence="11 14" id="KW-1133">Transmembrane helix</keyword>
<keyword evidence="4" id="KW-0997">Cell inner membrane</keyword>
<dbReference type="FunFam" id="1.20.120.1220:FF:000001">
    <property type="entry name" value="Type 4 prepilin-like proteins leader peptide-processing enzyme"/>
    <property type="match status" value="1"/>
</dbReference>
<keyword evidence="9 14" id="KW-0812">Transmembrane</keyword>
<name>A0A382CGH6_9ZZZZ</name>
<evidence type="ECO:0000259" key="16">
    <source>
        <dbReference type="Pfam" id="PF06750"/>
    </source>
</evidence>
<comment type="similarity">
    <text evidence="2">Belongs to the peptidase A24 family.</text>
</comment>
<evidence type="ECO:0008006" key="18">
    <source>
        <dbReference type="Google" id="ProtNLM"/>
    </source>
</evidence>
<keyword evidence="7" id="KW-0808">Transferase</keyword>
<evidence type="ECO:0000256" key="4">
    <source>
        <dbReference type="ARBA" id="ARBA00022519"/>
    </source>
</evidence>
<evidence type="ECO:0000256" key="10">
    <source>
        <dbReference type="ARBA" id="ARBA00022801"/>
    </source>
</evidence>
<evidence type="ECO:0000256" key="2">
    <source>
        <dbReference type="ARBA" id="ARBA00005801"/>
    </source>
</evidence>
<dbReference type="InterPro" id="IPR050882">
    <property type="entry name" value="Prepilin_peptidase/N-MTase"/>
</dbReference>
<evidence type="ECO:0000256" key="12">
    <source>
        <dbReference type="ARBA" id="ARBA00023136"/>
    </source>
</evidence>
<dbReference type="GO" id="GO:0008168">
    <property type="term" value="F:methyltransferase activity"/>
    <property type="evidence" value="ECO:0007669"/>
    <property type="project" value="UniProtKB-KW"/>
</dbReference>